<dbReference type="EMBL" id="BTSY01000001">
    <property type="protein sequence ID" value="GMT12163.1"/>
    <property type="molecule type" value="Genomic_DNA"/>
</dbReference>
<dbReference type="AlphaFoldDB" id="A0AAV5V156"/>
<keyword evidence="2" id="KW-1185">Reference proteome</keyword>
<name>A0AAV5V156_9BILA</name>
<evidence type="ECO:0000313" key="1">
    <source>
        <dbReference type="EMBL" id="GMT12163.1"/>
    </source>
</evidence>
<feature type="non-terminal residue" evidence="1">
    <location>
        <position position="203"/>
    </location>
</feature>
<accession>A0AAV5V156</accession>
<gene>
    <name evidence="1" type="ORF">PFISCL1PPCAC_3460</name>
</gene>
<feature type="non-terminal residue" evidence="1">
    <location>
        <position position="1"/>
    </location>
</feature>
<comment type="caution">
    <text evidence="1">The sequence shown here is derived from an EMBL/GenBank/DDBJ whole genome shotgun (WGS) entry which is preliminary data.</text>
</comment>
<organism evidence="1 2">
    <name type="scientific">Pristionchus fissidentatus</name>
    <dbReference type="NCBI Taxonomy" id="1538716"/>
    <lineage>
        <taxon>Eukaryota</taxon>
        <taxon>Metazoa</taxon>
        <taxon>Ecdysozoa</taxon>
        <taxon>Nematoda</taxon>
        <taxon>Chromadorea</taxon>
        <taxon>Rhabditida</taxon>
        <taxon>Rhabditina</taxon>
        <taxon>Diplogasteromorpha</taxon>
        <taxon>Diplogasteroidea</taxon>
        <taxon>Neodiplogasteridae</taxon>
        <taxon>Pristionchus</taxon>
    </lineage>
</organism>
<dbReference type="Proteomes" id="UP001432322">
    <property type="component" value="Unassembled WGS sequence"/>
</dbReference>
<evidence type="ECO:0000313" key="2">
    <source>
        <dbReference type="Proteomes" id="UP001432322"/>
    </source>
</evidence>
<protein>
    <submittedName>
        <fullName evidence="1">Uncharacterized protein</fullName>
    </submittedName>
</protein>
<reference evidence="1" key="1">
    <citation type="submission" date="2023-10" db="EMBL/GenBank/DDBJ databases">
        <title>Genome assembly of Pristionchus species.</title>
        <authorList>
            <person name="Yoshida K."/>
            <person name="Sommer R.J."/>
        </authorList>
    </citation>
    <scope>NUCLEOTIDE SEQUENCE</scope>
    <source>
        <strain evidence="1">RS5133</strain>
    </source>
</reference>
<sequence length="203" mass="23609">IEAILSILKTANYKDLDLEMIEKFPAESMSLVSKLANNEMYAKESLSLRWYSKNNQASREDFQHFCDLPPVRELTIDWYKDRKSRLRSGVPNFEIDGASLIEIVERQNDVTLLCSMKKIQLHDLRRLFQLVCDSNGKRIRMELSVKQYYEIFESLEDDSEIVTENNGAHPKGRHVSGAIITHDRAYQPTTRRRVSVTFLKDPP</sequence>
<proteinExistence type="predicted"/>